<evidence type="ECO:0000256" key="3">
    <source>
        <dbReference type="ARBA" id="ARBA00022946"/>
    </source>
</evidence>
<proteinExistence type="predicted"/>
<sequence>MLTSRPLQSSICRACRLKLRANATTVLDTSNRSLSTSNGTRLHKRMRLNPSPKRSQRTFSVAPARLQHPGNDQDRSNQKAEEQTGRHQEEPHDGNGPEEAKITPEEAARTAKQMFGDILPEGLLNDEEYLVYKRLYGEAIRIVPEAEYFAEKAAEELERNAAAAEAARDKLYVEDASGDLKEVPYYANAPEVDRVIEEDEVLEDDNAEPDEDVEGLEEGMEDLDLEDETGTSAEYIRAHPYTLLGRFATSPSTIQLPKEEFVNPIRDMLASANNKHLRKTAERLFGGVRLPHSTSTPRPRGGEIVQKPIPLEASMNRMAPMESDSFMAAIMPGAYASAMSVMIEVRKRLGSEWLEGLLQKPGGPLILDASSGGASVVAWREVLKAEWARMKEDGTIADAAAQPPLGKASVISGSDTLRRRASRFLDDTTFLPRLPDTIMPGEEIGPQHRKVYDIIVAPHLLWGIEEDYMRKNAIQKLWSLLNPNGGVLIILEKGIPRGFEVVAGARDFILKKLISSPGSTHVKASFDDMLDEGLVEKDKGMIVAPCTNHLGCPMYKVPGISRNRKDFCYFKQRFIRPGYLQNLIGAKDRNHEDVQFSYLAVMKGQDLRASDGFVIEDVATEAAFTGYGDRNRNPFEEEEFAQAAAEEALLAQIEGKTRASEQAGETAATTTAATTPTAASGTAEPEAATVPTLASRTTPEAQSPALAPNVLTLTLPRAILPPLKRRGHVLLDVCTPAGNLERWTVPRSFGRQAYRDARKSRWGDLWALGAATRVQRSVRLGNKEPPPSLQALKRKAGTHQGRLSKEDKKKLKAIRGKTDKKGKISRAMVRTTKTDAELLEEVFGEA</sequence>
<dbReference type="PANTHER" id="PTHR13184">
    <property type="entry name" value="37S RIBOSOMAL PROTEIN S22"/>
    <property type="match status" value="1"/>
</dbReference>
<comment type="function">
    <text evidence="7">Mitochondrial ribosome (mitoribosome) assembly factor. Binds at the interface of the head and body domains of the mitochondrial small ribosomal subunit (mt-SSU), occluding the mRNA channel and preventing compaction of the head domain towards the body. Probable inactive methyltransferase: retains the characteristic folding and ability to bind S-adenosyl-L-methionine, but it probably lost its methyltransferase activity.</text>
</comment>
<keyword evidence="10" id="KW-1185">Reference proteome</keyword>
<feature type="compositionally biased region" description="Low complexity" evidence="8">
    <location>
        <begin position="660"/>
        <end position="689"/>
    </location>
</feature>
<keyword evidence="2" id="KW-0479">Metal-binding</keyword>
<organism evidence="9 10">
    <name type="scientific">Phyllosticta citrichinensis</name>
    <dbReference type="NCBI Taxonomy" id="1130410"/>
    <lineage>
        <taxon>Eukaryota</taxon>
        <taxon>Fungi</taxon>
        <taxon>Dikarya</taxon>
        <taxon>Ascomycota</taxon>
        <taxon>Pezizomycotina</taxon>
        <taxon>Dothideomycetes</taxon>
        <taxon>Dothideomycetes incertae sedis</taxon>
        <taxon>Botryosphaeriales</taxon>
        <taxon>Phyllostictaceae</taxon>
        <taxon>Phyllosticta</taxon>
    </lineage>
</organism>
<evidence type="ECO:0000256" key="4">
    <source>
        <dbReference type="ARBA" id="ARBA00023004"/>
    </source>
</evidence>
<name>A0ABR1XIF0_9PEZI</name>
<keyword evidence="4" id="KW-0408">Iron</keyword>
<dbReference type="InterPro" id="IPR052571">
    <property type="entry name" value="Mt_RNA_Methyltransferase"/>
</dbReference>
<keyword evidence="6" id="KW-0496">Mitochondrion</keyword>
<keyword evidence="5" id="KW-0411">Iron-sulfur</keyword>
<keyword evidence="3" id="KW-0809">Transit peptide</keyword>
<evidence type="ECO:0000256" key="1">
    <source>
        <dbReference type="ARBA" id="ARBA00004173"/>
    </source>
</evidence>
<evidence type="ECO:0000256" key="6">
    <source>
        <dbReference type="ARBA" id="ARBA00023128"/>
    </source>
</evidence>
<comment type="caution">
    <text evidence="9">The sequence shown here is derived from an EMBL/GenBank/DDBJ whole genome shotgun (WGS) entry which is preliminary data.</text>
</comment>
<feature type="compositionally biased region" description="Basic and acidic residues" evidence="8">
    <location>
        <begin position="71"/>
        <end position="100"/>
    </location>
</feature>
<evidence type="ECO:0000256" key="7">
    <source>
        <dbReference type="ARBA" id="ARBA00045681"/>
    </source>
</evidence>
<reference evidence="9 10" key="1">
    <citation type="journal article" date="2022" name="G3 (Bethesda)">
        <title>Enemy or ally: a genomic approach to elucidate the lifestyle of Phyllosticta citrichinaensis.</title>
        <authorList>
            <person name="Buijs V.A."/>
            <person name="Groenewald J.Z."/>
            <person name="Haridas S."/>
            <person name="LaButti K.M."/>
            <person name="Lipzen A."/>
            <person name="Martin F.M."/>
            <person name="Barry K."/>
            <person name="Grigoriev I.V."/>
            <person name="Crous P.W."/>
            <person name="Seidl M.F."/>
        </authorList>
    </citation>
    <scope>NUCLEOTIDE SEQUENCE [LARGE SCALE GENOMIC DNA]</scope>
    <source>
        <strain evidence="9 10">CBS 129764</strain>
    </source>
</reference>
<comment type="subcellular location">
    <subcellularLocation>
        <location evidence="1">Mitochondrion</location>
    </subcellularLocation>
</comment>
<feature type="compositionally biased region" description="Polar residues" evidence="8">
    <location>
        <begin position="30"/>
        <end position="40"/>
    </location>
</feature>
<feature type="region of interest" description="Disordered" evidence="8">
    <location>
        <begin position="780"/>
        <end position="825"/>
    </location>
</feature>
<dbReference type="Proteomes" id="UP001456524">
    <property type="component" value="Unassembled WGS sequence"/>
</dbReference>
<dbReference type="PANTHER" id="PTHR13184:SF5">
    <property type="entry name" value="METHYLTRANSFERASE-LIKE PROTEIN 17, MITOCHONDRIAL"/>
    <property type="match status" value="1"/>
</dbReference>
<dbReference type="InterPro" id="IPR015324">
    <property type="entry name" value="Ribosomal_Rsm22-like"/>
</dbReference>
<feature type="region of interest" description="Disordered" evidence="8">
    <location>
        <begin position="30"/>
        <end position="100"/>
    </location>
</feature>
<accession>A0ABR1XIF0</accession>
<feature type="compositionally biased region" description="Polar residues" evidence="8">
    <location>
        <begin position="692"/>
        <end position="701"/>
    </location>
</feature>
<evidence type="ECO:0000256" key="5">
    <source>
        <dbReference type="ARBA" id="ARBA00023014"/>
    </source>
</evidence>
<dbReference type="Pfam" id="PF09243">
    <property type="entry name" value="Rsm22"/>
    <property type="match status" value="2"/>
</dbReference>
<gene>
    <name evidence="9" type="ORF">IWX90DRAFT_493914</name>
</gene>
<evidence type="ECO:0000313" key="10">
    <source>
        <dbReference type="Proteomes" id="UP001456524"/>
    </source>
</evidence>
<evidence type="ECO:0000256" key="2">
    <source>
        <dbReference type="ARBA" id="ARBA00022723"/>
    </source>
</evidence>
<evidence type="ECO:0000256" key="8">
    <source>
        <dbReference type="SAM" id="MobiDB-lite"/>
    </source>
</evidence>
<feature type="region of interest" description="Disordered" evidence="8">
    <location>
        <begin position="656"/>
        <end position="703"/>
    </location>
</feature>
<dbReference type="EMBL" id="JBBWUH010000010">
    <property type="protein sequence ID" value="KAK8155791.1"/>
    <property type="molecule type" value="Genomic_DNA"/>
</dbReference>
<protein>
    <submittedName>
        <fullName evidence="9">37S ribosomal protein-like protein Rsm22</fullName>
    </submittedName>
</protein>
<evidence type="ECO:0000313" key="9">
    <source>
        <dbReference type="EMBL" id="KAK8155791.1"/>
    </source>
</evidence>